<dbReference type="Proteomes" id="UP001497535">
    <property type="component" value="Unassembled WGS sequence"/>
</dbReference>
<name>A0ACB1AZW4_MELEN</name>
<proteinExistence type="predicted"/>
<sequence length="134" mass="15121">MCFNFLIFVLYSYSTTNNANNTPRTQREHFHTTTTTLKSSNKELPNQQQKNSMDYRNVPNSLLPPASSNGAFTRRHTAAGPHEFSTPQQPITQHIPAYGVEHLASFAVGKLFGLITPTDGIRKLKQMERNSAIW</sequence>
<protein>
    <submittedName>
        <fullName evidence="1">Uncharacterized protein</fullName>
    </submittedName>
</protein>
<organism evidence="1 2">
    <name type="scientific">Meloidogyne enterolobii</name>
    <name type="common">Root-knot nematode worm</name>
    <name type="synonym">Meloidogyne mayaguensis</name>
    <dbReference type="NCBI Taxonomy" id="390850"/>
    <lineage>
        <taxon>Eukaryota</taxon>
        <taxon>Metazoa</taxon>
        <taxon>Ecdysozoa</taxon>
        <taxon>Nematoda</taxon>
        <taxon>Chromadorea</taxon>
        <taxon>Rhabditida</taxon>
        <taxon>Tylenchina</taxon>
        <taxon>Tylenchomorpha</taxon>
        <taxon>Tylenchoidea</taxon>
        <taxon>Meloidogynidae</taxon>
        <taxon>Meloidogyninae</taxon>
        <taxon>Meloidogyne</taxon>
    </lineage>
</organism>
<comment type="caution">
    <text evidence="1">The sequence shown here is derived from an EMBL/GenBank/DDBJ whole genome shotgun (WGS) entry which is preliminary data.</text>
</comment>
<evidence type="ECO:0000313" key="1">
    <source>
        <dbReference type="EMBL" id="CAK5109309.1"/>
    </source>
</evidence>
<dbReference type="EMBL" id="CAVMJV010000131">
    <property type="protein sequence ID" value="CAK5109309.1"/>
    <property type="molecule type" value="Genomic_DNA"/>
</dbReference>
<gene>
    <name evidence="1" type="ORF">MENTE1834_LOCUS44148</name>
</gene>
<evidence type="ECO:0000313" key="2">
    <source>
        <dbReference type="Proteomes" id="UP001497535"/>
    </source>
</evidence>
<keyword evidence="2" id="KW-1185">Reference proteome</keyword>
<reference evidence="1" key="1">
    <citation type="submission" date="2023-11" db="EMBL/GenBank/DDBJ databases">
        <authorList>
            <person name="Poullet M."/>
        </authorList>
    </citation>
    <scope>NUCLEOTIDE SEQUENCE</scope>
    <source>
        <strain evidence="1">E1834</strain>
    </source>
</reference>
<accession>A0ACB1AZW4</accession>